<dbReference type="SMART" id="SM01008">
    <property type="entry name" value="Ald_Xan_dh_C"/>
    <property type="match status" value="1"/>
</dbReference>
<name>E1R435_SEDSS</name>
<dbReference type="Pfam" id="PF01315">
    <property type="entry name" value="Ald_Xan_dh_C"/>
    <property type="match status" value="1"/>
</dbReference>
<dbReference type="eggNOG" id="COG1529">
    <property type="taxonomic scope" value="Bacteria"/>
</dbReference>
<dbReference type="Pfam" id="PF02738">
    <property type="entry name" value="MoCoBD_1"/>
    <property type="match status" value="1"/>
</dbReference>
<protein>
    <submittedName>
        <fullName evidence="2">Aldehyde oxidase and xanthine dehydrogenase molybdopterin binding protein</fullName>
    </submittedName>
</protein>
<dbReference type="PANTHER" id="PTHR11908">
    <property type="entry name" value="XANTHINE DEHYDROGENASE"/>
    <property type="match status" value="1"/>
</dbReference>
<evidence type="ECO:0000313" key="3">
    <source>
        <dbReference type="Proteomes" id="UP000002318"/>
    </source>
</evidence>
<dbReference type="Gene3D" id="3.30.365.10">
    <property type="entry name" value="Aldehyde oxidase/xanthine dehydrogenase, molybdopterin binding domain"/>
    <property type="match status" value="4"/>
</dbReference>
<dbReference type="InterPro" id="IPR036856">
    <property type="entry name" value="Ald_Oxase/Xan_DH_a/b_sf"/>
</dbReference>
<accession>E1R435</accession>
<dbReference type="SUPFAM" id="SSF54665">
    <property type="entry name" value="CO dehydrogenase molybdoprotein N-domain-like"/>
    <property type="match status" value="1"/>
</dbReference>
<dbReference type="RefSeq" id="WP_013253921.1">
    <property type="nucleotide sequence ID" value="NC_014364.1"/>
</dbReference>
<sequence>MSMGFADDLSEPGMLYLRPILSTIPKGNIASIRYPDQGPGLFLYKESDIPGAKSMEIYGEQMPVLSGSEVHYEGEAICLILGETPEVLEEAEKQIIIDYESNYTLEDFDHPRQEQFFEETVLKRGSAEKAFATAHQIVEGEYLQQDPIRDAMAPIGALAVEKEGVLEIKVSSLWPEQVKKSVSEILDIPQTMIRIKPVNPFPTDGEKIMLPSLIAVWAALGCRLTGRAVKVAWDVPPTPLPFLRSPRSRIAFQTALDEKGNVVGENIDASIDLGAFSFLSKEMLTRLVIGIAGSRYTPNTLIRARGVRTSLSPTRLRCGFGIIPGLFSREVHEARIAQLLGKDPADRKLEAADKKRIPTGGSLKRRSDRLLIQQVCSASDFHRKHAAYQLMKKRPAIPGRGGIFRGIGIASGFTGDGFTAKPAGREPWSVSVLLDKNDKLTIQTRAGAFPGSVKALWKHRAGEILGINPELIDIDPIWQDLGGNGPLVCGQRLSVTTTLVEQCCNAIKRQRFNVPLPINVRKNFRSPSQAVWDREKLKGTPFHRLTWGAMVVEVDLDPFSWQPSIRGIWCAIDCGNVYDRKEASSAVRTAITRSLRRCTNGDLLISRRAREAGIFEETEQLSMYPIEISFSENRTAQPSGVAQIPGALFPSAFVSAVSQATGIYLDTLPITPELIHSFMVKGEEE</sequence>
<dbReference type="PANTHER" id="PTHR11908:SF157">
    <property type="entry name" value="XANTHINE DEHYDROGENASE SUBUNIT D-RELATED"/>
    <property type="match status" value="1"/>
</dbReference>
<dbReference type="InterPro" id="IPR037165">
    <property type="entry name" value="AldOxase/xan_DH_Mopterin-bd_sf"/>
</dbReference>
<dbReference type="Gene3D" id="3.90.1170.50">
    <property type="entry name" value="Aldehyde oxidase/xanthine dehydrogenase, a/b hammerhead"/>
    <property type="match status" value="1"/>
</dbReference>
<dbReference type="EMBL" id="CP002116">
    <property type="protein sequence ID" value="ADK80457.1"/>
    <property type="molecule type" value="Genomic_DNA"/>
</dbReference>
<dbReference type="SUPFAM" id="SSF56003">
    <property type="entry name" value="Molybdenum cofactor-binding domain"/>
    <property type="match status" value="1"/>
</dbReference>
<dbReference type="Proteomes" id="UP000002318">
    <property type="component" value="Chromosome"/>
</dbReference>
<proteinExistence type="predicted"/>
<dbReference type="AlphaFoldDB" id="E1R435"/>
<evidence type="ECO:0000259" key="1">
    <source>
        <dbReference type="SMART" id="SM01008"/>
    </source>
</evidence>
<organism evidence="2 3">
    <name type="scientific">Sediminispirochaeta smaragdinae (strain DSM 11293 / JCM 15392 / SEBR 4228)</name>
    <name type="common">Spirochaeta smaragdinae</name>
    <dbReference type="NCBI Taxonomy" id="573413"/>
    <lineage>
        <taxon>Bacteria</taxon>
        <taxon>Pseudomonadati</taxon>
        <taxon>Spirochaetota</taxon>
        <taxon>Spirochaetia</taxon>
        <taxon>Spirochaetales</taxon>
        <taxon>Spirochaetaceae</taxon>
        <taxon>Sediminispirochaeta</taxon>
    </lineage>
</organism>
<dbReference type="STRING" id="573413.Spirs_1330"/>
<keyword evidence="3" id="KW-1185">Reference proteome</keyword>
<dbReference type="GO" id="GO:0016491">
    <property type="term" value="F:oxidoreductase activity"/>
    <property type="evidence" value="ECO:0007669"/>
    <property type="project" value="InterPro"/>
</dbReference>
<dbReference type="HOGENOM" id="CLU_001681_2_3_12"/>
<evidence type="ECO:0000313" key="2">
    <source>
        <dbReference type="EMBL" id="ADK80457.1"/>
    </source>
</evidence>
<dbReference type="GO" id="GO:0005506">
    <property type="term" value="F:iron ion binding"/>
    <property type="evidence" value="ECO:0007669"/>
    <property type="project" value="InterPro"/>
</dbReference>
<dbReference type="InterPro" id="IPR016208">
    <property type="entry name" value="Ald_Oxase/xanthine_DH-like"/>
</dbReference>
<dbReference type="OrthoDB" id="9759099at2"/>
<dbReference type="InterPro" id="IPR000674">
    <property type="entry name" value="Ald_Oxase/Xan_DH_a/b"/>
</dbReference>
<dbReference type="KEGG" id="ssm:Spirs_1330"/>
<gene>
    <name evidence="2" type="ordered locus">Spirs_1330</name>
</gene>
<reference evidence="2 3" key="1">
    <citation type="journal article" date="2010" name="Stand. Genomic Sci.">
        <title>Complete genome sequence of Spirochaeta smaragdinae type strain (SEBR 4228).</title>
        <authorList>
            <person name="Mavromatis K."/>
            <person name="Yasawong M."/>
            <person name="Chertkov O."/>
            <person name="Lapidus A."/>
            <person name="Lucas S."/>
            <person name="Nolan M."/>
            <person name="Del Rio T.G."/>
            <person name="Tice H."/>
            <person name="Cheng J.F."/>
            <person name="Pitluck S."/>
            <person name="Liolios K."/>
            <person name="Ivanova N."/>
            <person name="Tapia R."/>
            <person name="Han C."/>
            <person name="Bruce D."/>
            <person name="Goodwin L."/>
            <person name="Pati A."/>
            <person name="Chen A."/>
            <person name="Palaniappan K."/>
            <person name="Land M."/>
            <person name="Hauser L."/>
            <person name="Chang Y.J."/>
            <person name="Jeffries C.D."/>
            <person name="Detter J.C."/>
            <person name="Rohde M."/>
            <person name="Brambilla E."/>
            <person name="Spring S."/>
            <person name="Goker M."/>
            <person name="Sikorski J."/>
            <person name="Woyke T."/>
            <person name="Bristow J."/>
            <person name="Eisen J.A."/>
            <person name="Markowitz V."/>
            <person name="Hugenholtz P."/>
            <person name="Klenk H.P."/>
            <person name="Kyrpides N.C."/>
        </authorList>
    </citation>
    <scope>NUCLEOTIDE SEQUENCE [LARGE SCALE GENOMIC DNA]</scope>
    <source>
        <strain evidence="3">DSM 11293 / JCM 15392 / SEBR 4228</strain>
    </source>
</reference>
<feature type="domain" description="Aldehyde oxidase/xanthine dehydrogenase a/b hammerhead" evidence="1">
    <location>
        <begin position="3"/>
        <end position="103"/>
    </location>
</feature>
<dbReference type="InterPro" id="IPR008274">
    <property type="entry name" value="AldOxase/xan_DH_MoCoBD1"/>
</dbReference>